<keyword evidence="2 7" id="KW-0813">Transport</keyword>
<dbReference type="InterPro" id="IPR000515">
    <property type="entry name" value="MetI-like"/>
</dbReference>
<feature type="transmembrane region" description="Helical" evidence="7">
    <location>
        <begin position="12"/>
        <end position="29"/>
    </location>
</feature>
<dbReference type="Pfam" id="PF00528">
    <property type="entry name" value="BPD_transp_1"/>
    <property type="match status" value="1"/>
</dbReference>
<name>A0A084U6G6_9HYPH</name>
<dbReference type="EMBL" id="JMQM01000002">
    <property type="protein sequence ID" value="KFB08552.1"/>
    <property type="molecule type" value="Genomic_DNA"/>
</dbReference>
<feature type="transmembrane region" description="Helical" evidence="7">
    <location>
        <begin position="212"/>
        <end position="232"/>
    </location>
</feature>
<organism evidence="9 10">
    <name type="scientific">Nitratireductor basaltis</name>
    <dbReference type="NCBI Taxonomy" id="472175"/>
    <lineage>
        <taxon>Bacteria</taxon>
        <taxon>Pseudomonadati</taxon>
        <taxon>Pseudomonadota</taxon>
        <taxon>Alphaproteobacteria</taxon>
        <taxon>Hyphomicrobiales</taxon>
        <taxon>Phyllobacteriaceae</taxon>
        <taxon>Nitratireductor</taxon>
    </lineage>
</organism>
<comment type="subcellular location">
    <subcellularLocation>
        <location evidence="1 7">Cell membrane</location>
        <topology evidence="1 7">Multi-pass membrane protein</topology>
    </subcellularLocation>
</comment>
<gene>
    <name evidence="9" type="ORF">EL18_02804</name>
</gene>
<feature type="domain" description="ABC transmembrane type-1" evidence="8">
    <location>
        <begin position="67"/>
        <end position="281"/>
    </location>
</feature>
<sequence length="291" mass="32400">MIRSPLTNPYVLILPGFLLAAFIILWPLYQLGMISLNEVNRFGQLRGFNDAENYIAVFTDPDFLGALWRTAIWTGGIVIGTLLVSVPVAIILNDEFYGRSIARVIIMLPWAVSLTMTAIVWRWALNGESGMLNSGLQNLGLIDQNIQWLARASTAFPVQIMIGILVTIPFTTTIFLGGLSSIPDDLYEAARLEGASRWQTFREITLPLMKPFLNISIVLNMIYVFNSFPIIWATTQGGPANSTDILVTYLYKLGFRFGKLGEASALSVMMFALLLAFTILYVSLAMRRDSK</sequence>
<proteinExistence type="inferred from homology"/>
<evidence type="ECO:0000256" key="7">
    <source>
        <dbReference type="RuleBase" id="RU363032"/>
    </source>
</evidence>
<keyword evidence="10" id="KW-1185">Reference proteome</keyword>
<dbReference type="CDD" id="cd06261">
    <property type="entry name" value="TM_PBP2"/>
    <property type="match status" value="1"/>
</dbReference>
<dbReference type="PROSITE" id="PS50928">
    <property type="entry name" value="ABC_TM1"/>
    <property type="match status" value="1"/>
</dbReference>
<feature type="transmembrane region" description="Helical" evidence="7">
    <location>
        <begin position="263"/>
        <end position="284"/>
    </location>
</feature>
<evidence type="ECO:0000256" key="5">
    <source>
        <dbReference type="ARBA" id="ARBA00022989"/>
    </source>
</evidence>
<evidence type="ECO:0000313" key="10">
    <source>
        <dbReference type="Proteomes" id="UP000053675"/>
    </source>
</evidence>
<dbReference type="SUPFAM" id="SSF161098">
    <property type="entry name" value="MetI-like"/>
    <property type="match status" value="1"/>
</dbReference>
<dbReference type="OrthoDB" id="7375219at2"/>
<evidence type="ECO:0000256" key="1">
    <source>
        <dbReference type="ARBA" id="ARBA00004651"/>
    </source>
</evidence>
<evidence type="ECO:0000256" key="3">
    <source>
        <dbReference type="ARBA" id="ARBA00022475"/>
    </source>
</evidence>
<comment type="caution">
    <text evidence="9">The sequence shown here is derived from an EMBL/GenBank/DDBJ whole genome shotgun (WGS) entry which is preliminary data.</text>
</comment>
<feature type="transmembrane region" description="Helical" evidence="7">
    <location>
        <begin position="71"/>
        <end position="92"/>
    </location>
</feature>
<dbReference type="Gene3D" id="1.10.3720.10">
    <property type="entry name" value="MetI-like"/>
    <property type="match status" value="1"/>
</dbReference>
<dbReference type="PANTHER" id="PTHR43005">
    <property type="entry name" value="BLR7065 PROTEIN"/>
    <property type="match status" value="1"/>
</dbReference>
<evidence type="ECO:0000256" key="6">
    <source>
        <dbReference type="ARBA" id="ARBA00023136"/>
    </source>
</evidence>
<evidence type="ECO:0000256" key="2">
    <source>
        <dbReference type="ARBA" id="ARBA00022448"/>
    </source>
</evidence>
<dbReference type="AlphaFoldDB" id="A0A084U6G6"/>
<keyword evidence="6 7" id="KW-0472">Membrane</keyword>
<reference evidence="9 10" key="1">
    <citation type="submission" date="2014-05" db="EMBL/GenBank/DDBJ databases">
        <title>Draft Genome Sequence of Nitratireductor basaltis Strain UMTGB225, A Marine Bacterium Isolated from Green Barrel Tunicate.</title>
        <authorList>
            <person name="Gan H.Y."/>
        </authorList>
    </citation>
    <scope>NUCLEOTIDE SEQUENCE [LARGE SCALE GENOMIC DNA]</scope>
    <source>
        <strain evidence="9 10">UMTGB225</strain>
    </source>
</reference>
<keyword evidence="5 7" id="KW-1133">Transmembrane helix</keyword>
<dbReference type="eggNOG" id="COG1175">
    <property type="taxonomic scope" value="Bacteria"/>
</dbReference>
<comment type="similarity">
    <text evidence="7">Belongs to the binding-protein-dependent transport system permease family.</text>
</comment>
<keyword evidence="4 7" id="KW-0812">Transmembrane</keyword>
<keyword evidence="3" id="KW-1003">Cell membrane</keyword>
<dbReference type="STRING" id="472175.EL18_02804"/>
<dbReference type="PANTHER" id="PTHR43005:SF1">
    <property type="entry name" value="SPERMIDINE_PUTRESCINE TRANSPORT SYSTEM PERMEASE PROTEIN"/>
    <property type="match status" value="1"/>
</dbReference>
<protein>
    <submittedName>
        <fullName evidence="9">Sugar ABC transporter permease</fullName>
    </submittedName>
</protein>
<dbReference type="Proteomes" id="UP000053675">
    <property type="component" value="Unassembled WGS sequence"/>
</dbReference>
<dbReference type="GO" id="GO:0005886">
    <property type="term" value="C:plasma membrane"/>
    <property type="evidence" value="ECO:0007669"/>
    <property type="project" value="UniProtKB-SubCell"/>
</dbReference>
<accession>A0A084U6G6</accession>
<dbReference type="PATRIC" id="fig|472175.3.peg.2797"/>
<feature type="transmembrane region" description="Helical" evidence="7">
    <location>
        <begin position="104"/>
        <end position="124"/>
    </location>
</feature>
<feature type="transmembrane region" description="Helical" evidence="7">
    <location>
        <begin position="158"/>
        <end position="179"/>
    </location>
</feature>
<dbReference type="InterPro" id="IPR035906">
    <property type="entry name" value="MetI-like_sf"/>
</dbReference>
<evidence type="ECO:0000313" key="9">
    <source>
        <dbReference type="EMBL" id="KFB08552.1"/>
    </source>
</evidence>
<evidence type="ECO:0000259" key="8">
    <source>
        <dbReference type="PROSITE" id="PS50928"/>
    </source>
</evidence>
<evidence type="ECO:0000256" key="4">
    <source>
        <dbReference type="ARBA" id="ARBA00022692"/>
    </source>
</evidence>
<dbReference type="RefSeq" id="WP_036485453.1">
    <property type="nucleotide sequence ID" value="NZ_JMQM01000002.1"/>
</dbReference>
<dbReference type="GO" id="GO:0055085">
    <property type="term" value="P:transmembrane transport"/>
    <property type="evidence" value="ECO:0007669"/>
    <property type="project" value="InterPro"/>
</dbReference>